<dbReference type="Proteomes" id="UP000471190">
    <property type="component" value="Unassembled WGS sequence"/>
</dbReference>
<dbReference type="Proteomes" id="UP000526625">
    <property type="component" value="Unassembled WGS sequence"/>
</dbReference>
<evidence type="ECO:0000313" key="2">
    <source>
        <dbReference type="EMBL" id="NEV11124.1"/>
    </source>
</evidence>
<evidence type="ECO:0000313" key="3">
    <source>
        <dbReference type="Proteomes" id="UP000471190"/>
    </source>
</evidence>
<dbReference type="PANTHER" id="PTHR35271">
    <property type="entry name" value="ABC TRANSPORTER, SUBSTRATE-BINDING LIPOPROTEIN-RELATED"/>
    <property type="match status" value="1"/>
</dbReference>
<dbReference type="RefSeq" id="WP_015340078.1">
    <property type="nucleotide sequence ID" value="NZ_JAADZA010000007.1"/>
</dbReference>
<sequence length="304" mass="31991">MTKEHPTGAKLPRIGMLLAGDRSYPSFAAFCEGLGALGYAEGQTFAMEARFSAGQLDRLPVLAEELVATEVDVIAVIGAVTLQAVRRATSDIPIVFTVVLDPVSAGLVSDVQQPGGNVTGVTNFDPAQAMTQIKILKQTLPNLARLAILGDAGVPDTLPNLYTAEAEAAGLHPQVVLLRGVEDIEGAFEAFRGEGAHALLSLEVPRTSTHGRKITELAVSARLPTMFGRDLARYEPLLAYGTSLAAAARQMAGMVDRILKGAKPGDIPIECVTQPELIANLTVARRIGITIPPKVLALADEVIG</sequence>
<reference evidence="2 3" key="1">
    <citation type="submission" date="2020-02" db="EMBL/GenBank/DDBJ databases">
        <title>Draft genome sequence of Rhizobium tropici.</title>
        <authorList>
            <person name="Khayi S."/>
            <person name="Jemo M."/>
        </authorList>
    </citation>
    <scope>NUCLEOTIDE SEQUENCE [LARGE SCALE GENOMIC DNA]</scope>
    <source>
        <strain evidence="2 3">A12</strain>
    </source>
</reference>
<gene>
    <name evidence="1" type="ORF">GGD45_000776</name>
    <name evidence="2" type="ORF">GXW80_08945</name>
</gene>
<dbReference type="CDD" id="cd06325">
    <property type="entry name" value="PBP1_ABC_unchar_transporter"/>
    <property type="match status" value="1"/>
</dbReference>
<reference evidence="1 4" key="2">
    <citation type="submission" date="2020-08" db="EMBL/GenBank/DDBJ databases">
        <title>Genomic Encyclopedia of Type Strains, Phase IV (KMG-V): Genome sequencing to study the core and pangenomes of soil and plant-associated prokaryotes.</title>
        <authorList>
            <person name="Whitman W."/>
        </authorList>
    </citation>
    <scope>NUCLEOTIDE SEQUENCE [LARGE SCALE GENOMIC DNA]</scope>
    <source>
        <strain evidence="1 4">SEMIA 4059</strain>
    </source>
</reference>
<dbReference type="AlphaFoldDB" id="A0A6P1C859"/>
<keyword evidence="4" id="KW-1185">Reference proteome</keyword>
<dbReference type="InterPro" id="IPR007487">
    <property type="entry name" value="ABC_transpt-TYRBP-like"/>
</dbReference>
<organism evidence="2 3">
    <name type="scientific">Rhizobium tropici</name>
    <dbReference type="NCBI Taxonomy" id="398"/>
    <lineage>
        <taxon>Bacteria</taxon>
        <taxon>Pseudomonadati</taxon>
        <taxon>Pseudomonadota</taxon>
        <taxon>Alphaproteobacteria</taxon>
        <taxon>Hyphomicrobiales</taxon>
        <taxon>Rhizobiaceae</taxon>
        <taxon>Rhizobium/Agrobacterium group</taxon>
        <taxon>Rhizobium</taxon>
    </lineage>
</organism>
<comment type="caution">
    <text evidence="2">The sequence shown here is derived from an EMBL/GenBank/DDBJ whole genome shotgun (WGS) entry which is preliminary data.</text>
</comment>
<dbReference type="EMBL" id="JAADZA010000007">
    <property type="protein sequence ID" value="NEV11124.1"/>
    <property type="molecule type" value="Genomic_DNA"/>
</dbReference>
<dbReference type="PANTHER" id="PTHR35271:SF1">
    <property type="entry name" value="ABC TRANSPORTER, SUBSTRATE-BINDING LIPOPROTEIN"/>
    <property type="match status" value="1"/>
</dbReference>
<proteinExistence type="predicted"/>
<dbReference type="Pfam" id="PF04392">
    <property type="entry name" value="ABC_sub_bind"/>
    <property type="match status" value="1"/>
</dbReference>
<evidence type="ECO:0000313" key="4">
    <source>
        <dbReference type="Proteomes" id="UP000526625"/>
    </source>
</evidence>
<evidence type="ECO:0000313" key="1">
    <source>
        <dbReference type="EMBL" id="MBB6490386.1"/>
    </source>
</evidence>
<protein>
    <submittedName>
        <fullName evidence="1">ABC transport system substrate-binding protein</fullName>
    </submittedName>
</protein>
<dbReference type="Gene3D" id="3.40.50.2300">
    <property type="match status" value="2"/>
</dbReference>
<accession>A0A6P1C859</accession>
<dbReference type="EMBL" id="JACHBF010000002">
    <property type="protein sequence ID" value="MBB6490386.1"/>
    <property type="molecule type" value="Genomic_DNA"/>
</dbReference>
<name>A0A6P1C859_RHITR</name>